<reference evidence="2" key="1">
    <citation type="journal article" date="2021" name="Open Biol.">
        <title>Shared evolutionary footprints suggest mitochondrial oxidative damage underlies multiple complex I losses in fungi.</title>
        <authorList>
            <person name="Schikora-Tamarit M.A."/>
            <person name="Marcet-Houben M."/>
            <person name="Nosek J."/>
            <person name="Gabaldon T."/>
        </authorList>
    </citation>
    <scope>NUCLEOTIDE SEQUENCE</scope>
    <source>
        <strain evidence="2">CBS2887</strain>
    </source>
</reference>
<dbReference type="OrthoDB" id="10686878at2759"/>
<dbReference type="EMBL" id="JAEUBG010004897">
    <property type="protein sequence ID" value="KAH3679534.1"/>
    <property type="molecule type" value="Genomic_DNA"/>
</dbReference>
<organism evidence="2 3">
    <name type="scientific">Wickerhamomyces pijperi</name>
    <name type="common">Yeast</name>
    <name type="synonym">Pichia pijperi</name>
    <dbReference type="NCBI Taxonomy" id="599730"/>
    <lineage>
        <taxon>Eukaryota</taxon>
        <taxon>Fungi</taxon>
        <taxon>Dikarya</taxon>
        <taxon>Ascomycota</taxon>
        <taxon>Saccharomycotina</taxon>
        <taxon>Saccharomycetes</taxon>
        <taxon>Phaffomycetales</taxon>
        <taxon>Wickerhamomycetaceae</taxon>
        <taxon>Wickerhamomyces</taxon>
    </lineage>
</organism>
<evidence type="ECO:0000313" key="2">
    <source>
        <dbReference type="EMBL" id="KAH3679534.1"/>
    </source>
</evidence>
<name>A0A9P8TI00_WICPI</name>
<reference evidence="2" key="2">
    <citation type="submission" date="2021-01" db="EMBL/GenBank/DDBJ databases">
        <authorList>
            <person name="Schikora-Tamarit M.A."/>
        </authorList>
    </citation>
    <scope>NUCLEOTIDE SEQUENCE</scope>
    <source>
        <strain evidence="2">CBS2887</strain>
    </source>
</reference>
<evidence type="ECO:0000256" key="1">
    <source>
        <dbReference type="SAM" id="MobiDB-lite"/>
    </source>
</evidence>
<sequence>MNSGSSIFMFLIGSKVGIPPFGSNSDVTNLLDRGQGDWDDLVDGGFTSTGWSDPRGQVRVEWLDQVDWRIGKHRDDHDVDNVRVVVREGLRGLLSILSLGEVDNHTPAVLKLTDLDLDQTALLQEVQDVGRMRDDVAEILVVAVQLLSEIVVLLDLGLVFDDSGLQLLLDAGQFLLQLWNTGCVLELVEGVFQHIFWRHTLDSHQVQDHVVTQVERGVQSVSNTLDHPLGDLRLHLLINHHDDNTTVIQPSTTGSPGHLDIFTTRDPTEPLTVPFSDRGEDDGLSRHVQPNGEGFGGEKNLEEPFLEQDFNDFLQDWQQPGMMDTDTTSQQRQDVLDLRQFSVLFW</sequence>
<gene>
    <name evidence="2" type="ORF">WICPIJ_008583</name>
</gene>
<protein>
    <submittedName>
        <fullName evidence="2">Uncharacterized protein</fullName>
    </submittedName>
</protein>
<keyword evidence="3" id="KW-1185">Reference proteome</keyword>
<dbReference type="Proteomes" id="UP000774326">
    <property type="component" value="Unassembled WGS sequence"/>
</dbReference>
<proteinExistence type="predicted"/>
<dbReference type="AlphaFoldDB" id="A0A9P8TI00"/>
<comment type="caution">
    <text evidence="2">The sequence shown here is derived from an EMBL/GenBank/DDBJ whole genome shotgun (WGS) entry which is preliminary data.</text>
</comment>
<accession>A0A9P8TI00</accession>
<evidence type="ECO:0000313" key="3">
    <source>
        <dbReference type="Proteomes" id="UP000774326"/>
    </source>
</evidence>
<feature type="region of interest" description="Disordered" evidence="1">
    <location>
        <begin position="250"/>
        <end position="283"/>
    </location>
</feature>